<dbReference type="InterPro" id="IPR055170">
    <property type="entry name" value="GFO_IDH_MocA-like_dom"/>
</dbReference>
<dbReference type="InterPro" id="IPR036291">
    <property type="entry name" value="NAD(P)-bd_dom_sf"/>
</dbReference>
<evidence type="ECO:0000313" key="3">
    <source>
        <dbReference type="EMBL" id="OUQ29902.1"/>
    </source>
</evidence>
<gene>
    <name evidence="3" type="ORF">B5E75_13940</name>
</gene>
<dbReference type="Proteomes" id="UP000195305">
    <property type="component" value="Unassembled WGS sequence"/>
</dbReference>
<dbReference type="InterPro" id="IPR000683">
    <property type="entry name" value="Gfo/Idh/MocA-like_OxRdtase_N"/>
</dbReference>
<evidence type="ECO:0000313" key="4">
    <source>
        <dbReference type="Proteomes" id="UP000195305"/>
    </source>
</evidence>
<dbReference type="Gene3D" id="3.40.50.720">
    <property type="entry name" value="NAD(P)-binding Rossmann-like Domain"/>
    <property type="match status" value="1"/>
</dbReference>
<dbReference type="GO" id="GO:0000166">
    <property type="term" value="F:nucleotide binding"/>
    <property type="evidence" value="ECO:0007669"/>
    <property type="project" value="InterPro"/>
</dbReference>
<dbReference type="PANTHER" id="PTHR43054:SF1">
    <property type="entry name" value="SCYLLO-INOSITOL 2-DEHYDROGENASE (NADP(+)) IOLU"/>
    <property type="match status" value="1"/>
</dbReference>
<proteinExistence type="predicted"/>
<organism evidence="3 4">
    <name type="scientific">Massilimicrobiota timonensis</name>
    <dbReference type="NCBI Taxonomy" id="1776392"/>
    <lineage>
        <taxon>Bacteria</taxon>
        <taxon>Bacillati</taxon>
        <taxon>Bacillota</taxon>
        <taxon>Erysipelotrichia</taxon>
        <taxon>Erysipelotrichales</taxon>
        <taxon>Erysipelotrichaceae</taxon>
        <taxon>Massilimicrobiota</taxon>
    </lineage>
</organism>
<reference evidence="3 4" key="1">
    <citation type="journal article" date="2018" name="BMC Genomics">
        <title>Whole genome sequencing and function prediction of 133 gut anaerobes isolated from chicken caecum in pure cultures.</title>
        <authorList>
            <person name="Medvecky M."/>
            <person name="Cejkova D."/>
            <person name="Polansky O."/>
            <person name="Karasova D."/>
            <person name="Kubasova T."/>
            <person name="Cizek A."/>
            <person name="Rychlik I."/>
        </authorList>
    </citation>
    <scope>NUCLEOTIDE SEQUENCE [LARGE SCALE GENOMIC DNA]</scope>
    <source>
        <strain evidence="3 4">An13</strain>
    </source>
</reference>
<accession>A0A1Y4SLS5</accession>
<dbReference type="RefSeq" id="WP_087360510.1">
    <property type="nucleotide sequence ID" value="NZ_NFLJ01000072.1"/>
</dbReference>
<feature type="domain" description="GFO/IDH/MocA-like oxidoreductase" evidence="2">
    <location>
        <begin position="139"/>
        <end position="247"/>
    </location>
</feature>
<dbReference type="Pfam" id="PF22725">
    <property type="entry name" value="GFO_IDH_MocA_C3"/>
    <property type="match status" value="1"/>
</dbReference>
<dbReference type="SUPFAM" id="SSF55347">
    <property type="entry name" value="Glyceraldehyde-3-phosphate dehydrogenase-like, C-terminal domain"/>
    <property type="match status" value="1"/>
</dbReference>
<dbReference type="PANTHER" id="PTHR43054">
    <property type="match status" value="1"/>
</dbReference>
<feature type="domain" description="Gfo/Idh/MocA-like oxidoreductase N-terminal" evidence="1">
    <location>
        <begin position="2"/>
        <end position="117"/>
    </location>
</feature>
<protein>
    <submittedName>
        <fullName evidence="3">NAD(P)-dependent oxidoreductase</fullName>
    </submittedName>
</protein>
<dbReference type="EMBL" id="NFLJ01000072">
    <property type="protein sequence ID" value="OUQ29902.1"/>
    <property type="molecule type" value="Genomic_DNA"/>
</dbReference>
<comment type="caution">
    <text evidence="3">The sequence shown here is derived from an EMBL/GenBank/DDBJ whole genome shotgun (WGS) entry which is preliminary data.</text>
</comment>
<dbReference type="Gene3D" id="3.30.360.10">
    <property type="entry name" value="Dihydrodipicolinate Reductase, domain 2"/>
    <property type="match status" value="1"/>
</dbReference>
<sequence>MKLGIIGSGKIVDELLSFIHELDDIQCIHISGTLRSQDKLKRLVQEHKFKHYSTNYDDLLNDHEVEVIYIAVPNHLHYEFAKKALEHHKHVIIEKPMTSNYQEAKELKDLAVKNQLFIFEAITNQYLSQYTYIKNHLHDLGDIKLVSLQFCQYSSRYDEFMKGHILPVFDYKKSGGALMDLQVYHIHFIVGLFGEPIDIQYYPHIEQHIDTSGVFILHYPHFQCICMAAKDKQTPSFNIIQGTKGSLCIESPVSLIQEVKLIKNDGTSDIIYAGHQHVMYEEWQSFIKICQNHDLKQCYKMLEQSLIVNRILTSARQKAGIIFPADHIL</sequence>
<dbReference type="AlphaFoldDB" id="A0A1Y4SLS5"/>
<evidence type="ECO:0000259" key="1">
    <source>
        <dbReference type="Pfam" id="PF01408"/>
    </source>
</evidence>
<dbReference type="SUPFAM" id="SSF51735">
    <property type="entry name" value="NAD(P)-binding Rossmann-fold domains"/>
    <property type="match status" value="1"/>
</dbReference>
<keyword evidence="4" id="KW-1185">Reference proteome</keyword>
<dbReference type="Pfam" id="PF01408">
    <property type="entry name" value="GFO_IDH_MocA"/>
    <property type="match status" value="1"/>
</dbReference>
<dbReference type="OrthoDB" id="9783105at2"/>
<evidence type="ECO:0000259" key="2">
    <source>
        <dbReference type="Pfam" id="PF22725"/>
    </source>
</evidence>
<name>A0A1Y4SLS5_9FIRM</name>